<keyword evidence="4 7" id="KW-1133">Transmembrane helix</keyword>
<dbReference type="PANTHER" id="PTHR23502">
    <property type="entry name" value="MAJOR FACILITATOR SUPERFAMILY"/>
    <property type="match status" value="1"/>
</dbReference>
<evidence type="ECO:0000256" key="3">
    <source>
        <dbReference type="ARBA" id="ARBA00022692"/>
    </source>
</evidence>
<sequence length="502" mass="54801">MSPDKLSQESQPPQTMTDQDMSDKSEQMEGNPEAEEALDVFWDEPVDQDPANPMNWSLARRWTIVGAVSFITFLTPLASSMFAPGVPEVMADFNTSSTMLATFVVSVYILGFAFGPLIVAPWSEYSGRLVVYNVCNVLFMIFNIASALAPNLASLIIFRFLDGVAGVTPTTIGSGTIADIMPMESRGKAMALWSLGPLFGPIIGPVVGGYLVEATSWRWVFWVLAIAGGVASIIFFFIVPETHGPTLLERKAARLRKETGNPGYRSRLDDGIPPKQRFMQSVIRPSRMLLLSPIVSSMCIYIAVLYGLLYILFTTFTEVFQGQYSFSSGSSGLSFLGSGVGMLLGLLYSGILSDRKIKLRIQRKEEPQPEDRLPWYIALPGSLSIPVGLFIYGWSVDKHVHWIVPEIGTAVTGYGMILTLMGIQTYLVDAFTQHAASAIAACTVLRSLAGGLLPLCGLQLYEKLGYGWGNSLLAFVALGLCPIPLLFQSFGAQLRARSKPIK</sequence>
<feature type="transmembrane region" description="Helical" evidence="7">
    <location>
        <begin position="155"/>
        <end position="178"/>
    </location>
</feature>
<evidence type="ECO:0000256" key="2">
    <source>
        <dbReference type="ARBA" id="ARBA00008335"/>
    </source>
</evidence>
<dbReference type="Pfam" id="PF07690">
    <property type="entry name" value="MFS_1"/>
    <property type="match status" value="1"/>
</dbReference>
<dbReference type="GO" id="GO:0022857">
    <property type="term" value="F:transmembrane transporter activity"/>
    <property type="evidence" value="ECO:0007669"/>
    <property type="project" value="InterPro"/>
</dbReference>
<feature type="region of interest" description="Disordered" evidence="6">
    <location>
        <begin position="1"/>
        <end position="35"/>
    </location>
</feature>
<dbReference type="PANTHER" id="PTHR23502:SF68">
    <property type="entry name" value="MULTIDRUG TRANSPORTER, PUTATIVE (AFU_ORTHOLOGUE AFUA_3G01120)-RELATED"/>
    <property type="match status" value="1"/>
</dbReference>
<feature type="compositionally biased region" description="Polar residues" evidence="6">
    <location>
        <begin position="8"/>
        <end position="19"/>
    </location>
</feature>
<gene>
    <name evidence="9" type="ORF">N7494_002786</name>
</gene>
<name>A0AAD6GK86_9EURO</name>
<feature type="transmembrane region" description="Helical" evidence="7">
    <location>
        <begin position="400"/>
        <end position="423"/>
    </location>
</feature>
<feature type="transmembrane region" description="Helical" evidence="7">
    <location>
        <begin position="435"/>
        <end position="460"/>
    </location>
</feature>
<protein>
    <recommendedName>
        <fullName evidence="8">Major facilitator superfamily (MFS) profile domain-containing protein</fullName>
    </recommendedName>
</protein>
<dbReference type="CDD" id="cd17323">
    <property type="entry name" value="MFS_Tpo1_MDR_like"/>
    <property type="match status" value="1"/>
</dbReference>
<dbReference type="InterPro" id="IPR036259">
    <property type="entry name" value="MFS_trans_sf"/>
</dbReference>
<organism evidence="9 10">
    <name type="scientific">Penicillium frequentans</name>
    <dbReference type="NCBI Taxonomy" id="3151616"/>
    <lineage>
        <taxon>Eukaryota</taxon>
        <taxon>Fungi</taxon>
        <taxon>Dikarya</taxon>
        <taxon>Ascomycota</taxon>
        <taxon>Pezizomycotina</taxon>
        <taxon>Eurotiomycetes</taxon>
        <taxon>Eurotiomycetidae</taxon>
        <taxon>Eurotiales</taxon>
        <taxon>Aspergillaceae</taxon>
        <taxon>Penicillium</taxon>
    </lineage>
</organism>
<dbReference type="GO" id="GO:0016020">
    <property type="term" value="C:membrane"/>
    <property type="evidence" value="ECO:0007669"/>
    <property type="project" value="UniProtKB-SubCell"/>
</dbReference>
<feature type="transmembrane region" description="Helical" evidence="7">
    <location>
        <begin position="190"/>
        <end position="211"/>
    </location>
</feature>
<evidence type="ECO:0000313" key="10">
    <source>
        <dbReference type="Proteomes" id="UP001220324"/>
    </source>
</evidence>
<comment type="similarity">
    <text evidence="2">Belongs to the major facilitator superfamily.</text>
</comment>
<feature type="transmembrane region" description="Helical" evidence="7">
    <location>
        <begin position="129"/>
        <end position="149"/>
    </location>
</feature>
<keyword evidence="3 7" id="KW-0812">Transmembrane</keyword>
<keyword evidence="10" id="KW-1185">Reference proteome</keyword>
<keyword evidence="5 7" id="KW-0472">Membrane</keyword>
<feature type="transmembrane region" description="Helical" evidence="7">
    <location>
        <begin position="62"/>
        <end position="83"/>
    </location>
</feature>
<dbReference type="InterPro" id="IPR020846">
    <property type="entry name" value="MFS_dom"/>
</dbReference>
<evidence type="ECO:0000256" key="6">
    <source>
        <dbReference type="SAM" id="MobiDB-lite"/>
    </source>
</evidence>
<feature type="transmembrane region" description="Helical" evidence="7">
    <location>
        <begin position="472"/>
        <end position="492"/>
    </location>
</feature>
<feature type="transmembrane region" description="Helical" evidence="7">
    <location>
        <begin position="289"/>
        <end position="313"/>
    </location>
</feature>
<dbReference type="AlphaFoldDB" id="A0AAD6GK86"/>
<evidence type="ECO:0000256" key="7">
    <source>
        <dbReference type="SAM" id="Phobius"/>
    </source>
</evidence>
<dbReference type="FunFam" id="1.20.1250.20:FF:000011">
    <property type="entry name" value="MFS multidrug transporter, putative"/>
    <property type="match status" value="1"/>
</dbReference>
<proteinExistence type="inferred from homology"/>
<evidence type="ECO:0000259" key="8">
    <source>
        <dbReference type="PROSITE" id="PS50850"/>
    </source>
</evidence>
<dbReference type="InterPro" id="IPR011701">
    <property type="entry name" value="MFS"/>
</dbReference>
<dbReference type="EMBL" id="JAQIZZ010000002">
    <property type="protein sequence ID" value="KAJ5553408.1"/>
    <property type="molecule type" value="Genomic_DNA"/>
</dbReference>
<evidence type="ECO:0000313" key="9">
    <source>
        <dbReference type="EMBL" id="KAJ5553408.1"/>
    </source>
</evidence>
<dbReference type="Proteomes" id="UP001220324">
    <property type="component" value="Unassembled WGS sequence"/>
</dbReference>
<reference evidence="9 10" key="1">
    <citation type="journal article" date="2023" name="IMA Fungus">
        <title>Comparative genomic study of the Penicillium genus elucidates a diverse pangenome and 15 lateral gene transfer events.</title>
        <authorList>
            <person name="Petersen C."/>
            <person name="Sorensen T."/>
            <person name="Nielsen M.R."/>
            <person name="Sondergaard T.E."/>
            <person name="Sorensen J.L."/>
            <person name="Fitzpatrick D.A."/>
            <person name="Frisvad J.C."/>
            <person name="Nielsen K.L."/>
        </authorList>
    </citation>
    <scope>NUCLEOTIDE SEQUENCE [LARGE SCALE GENOMIC DNA]</scope>
    <source>
        <strain evidence="9 10">IBT 35679</strain>
    </source>
</reference>
<dbReference type="SUPFAM" id="SSF103473">
    <property type="entry name" value="MFS general substrate transporter"/>
    <property type="match status" value="1"/>
</dbReference>
<evidence type="ECO:0000256" key="5">
    <source>
        <dbReference type="ARBA" id="ARBA00023136"/>
    </source>
</evidence>
<feature type="transmembrane region" description="Helical" evidence="7">
    <location>
        <begin position="373"/>
        <end position="394"/>
    </location>
</feature>
<evidence type="ECO:0000256" key="4">
    <source>
        <dbReference type="ARBA" id="ARBA00022989"/>
    </source>
</evidence>
<feature type="transmembrane region" description="Helical" evidence="7">
    <location>
        <begin position="333"/>
        <end position="352"/>
    </location>
</feature>
<feature type="domain" description="Major facilitator superfamily (MFS) profile" evidence="8">
    <location>
        <begin position="64"/>
        <end position="497"/>
    </location>
</feature>
<comment type="caution">
    <text evidence="9">The sequence shown here is derived from an EMBL/GenBank/DDBJ whole genome shotgun (WGS) entry which is preliminary data.</text>
</comment>
<accession>A0AAD6GK86</accession>
<dbReference type="PROSITE" id="PS50850">
    <property type="entry name" value="MFS"/>
    <property type="match status" value="1"/>
</dbReference>
<comment type="subcellular location">
    <subcellularLocation>
        <location evidence="1">Membrane</location>
        <topology evidence="1">Multi-pass membrane protein</topology>
    </subcellularLocation>
</comment>
<dbReference type="Gene3D" id="1.20.1250.20">
    <property type="entry name" value="MFS general substrate transporter like domains"/>
    <property type="match status" value="1"/>
</dbReference>
<feature type="transmembrane region" description="Helical" evidence="7">
    <location>
        <begin position="103"/>
        <end position="122"/>
    </location>
</feature>
<feature type="transmembrane region" description="Helical" evidence="7">
    <location>
        <begin position="217"/>
        <end position="239"/>
    </location>
</feature>
<evidence type="ECO:0000256" key="1">
    <source>
        <dbReference type="ARBA" id="ARBA00004141"/>
    </source>
</evidence>